<protein>
    <submittedName>
        <fullName evidence="1">Uncharacterized protein</fullName>
    </submittedName>
</protein>
<reference evidence="2" key="1">
    <citation type="submission" date="2014-10" db="EMBL/GenBank/DDBJ databases">
        <title>Characterization of Lactobacillus fermentum phage vB_S_LfeInf.</title>
        <authorList>
            <person name="Liu M."/>
            <person name="Gill J.J."/>
            <person name="Berry J."/>
            <person name="Young R.III."/>
            <person name="Summer E.J."/>
        </authorList>
    </citation>
    <scope>NUCLEOTIDE SEQUENCE [LARGE SCALE GENOMIC DNA]</scope>
</reference>
<proteinExistence type="predicted"/>
<dbReference type="EMBL" id="KP054477">
    <property type="protein sequence ID" value="AIZ94745.1"/>
    <property type="molecule type" value="Genomic_DNA"/>
</dbReference>
<reference evidence="1 2" key="2">
    <citation type="journal article" date="2015" name="Biotechnol. Biofuels">
        <title>Bacteriophage application restores ethanol fermentation characteristics disrupted by Lactobacillus fermentum.</title>
        <authorList>
            <person name="Liu M."/>
            <person name="Bischoff K.M."/>
            <person name="Gill J.J."/>
            <person name="Mire-Criscione M.D."/>
            <person name="Berry J.D."/>
            <person name="Young R."/>
            <person name="Summer E.J."/>
        </authorList>
    </citation>
    <scope>NUCLEOTIDE SEQUENCE [LARGE SCALE GENOMIC DNA]</scope>
</reference>
<dbReference type="GeneID" id="26793907"/>
<organism evidence="1 2">
    <name type="scientific">Lactobacillus phage LfeInf</name>
    <dbReference type="NCBI Taxonomy" id="1567484"/>
    <lineage>
        <taxon>Viruses</taxon>
        <taxon>Duplodnaviria</taxon>
        <taxon>Heunggongvirae</taxon>
        <taxon>Uroviricota</taxon>
        <taxon>Caudoviricetes</taxon>
        <taxon>Herelleviridae</taxon>
        <taxon>Hopescreekvirus</taxon>
        <taxon>Hopescreekvirus LfeInf</taxon>
    </lineage>
</organism>
<dbReference type="RefSeq" id="YP_009222357.1">
    <property type="nucleotide sequence ID" value="NC_029058.1"/>
</dbReference>
<sequence length="147" mass="16590">MIKCLKTHLIAKEQGKLVYPVTKYQHSMVHYYLGSDEGWDCGVNGFVLVDVKQAKKNLGFISEKDIVANINNTLEDFTSYANGDVFFVAFYQLNDKGEKEEELDCAGSIQSKDANIEGLFNLGFLEGKLEDWQEAQEEIKTSYTVAD</sequence>
<name>A0A0A7NNV6_9CAUD</name>
<dbReference type="KEGG" id="vg:26793907"/>
<keyword evidence="2" id="KW-1185">Reference proteome</keyword>
<gene>
    <name evidence="1" type="ORF">LfeInf_119</name>
</gene>
<dbReference type="Proteomes" id="UP000030922">
    <property type="component" value="Segment"/>
</dbReference>
<evidence type="ECO:0000313" key="2">
    <source>
        <dbReference type="Proteomes" id="UP000030922"/>
    </source>
</evidence>
<accession>A0A0A7NNV6</accession>
<evidence type="ECO:0000313" key="1">
    <source>
        <dbReference type="EMBL" id="AIZ94745.1"/>
    </source>
</evidence>